<dbReference type="Proteomes" id="UP000177625">
    <property type="component" value="Unassembled WGS sequence"/>
</dbReference>
<accession>A0A1E1M9G5</accession>
<dbReference type="EMBL" id="FJVC01000220">
    <property type="protein sequence ID" value="CZT45737.1"/>
    <property type="molecule type" value="Genomic_DNA"/>
</dbReference>
<gene>
    <name evidence="1" type="ORF">RSE6_06074</name>
</gene>
<keyword evidence="2" id="KW-1185">Reference proteome</keyword>
<name>A0A1E1M9G5_RHYSE</name>
<evidence type="ECO:0000313" key="1">
    <source>
        <dbReference type="EMBL" id="CZT45737.1"/>
    </source>
</evidence>
<protein>
    <submittedName>
        <fullName evidence="1">Uncharacterized protein</fullName>
    </submittedName>
</protein>
<proteinExistence type="predicted"/>
<organism evidence="1 2">
    <name type="scientific">Rhynchosporium secalis</name>
    <name type="common">Barley scald fungus</name>
    <dbReference type="NCBI Taxonomy" id="38038"/>
    <lineage>
        <taxon>Eukaryota</taxon>
        <taxon>Fungi</taxon>
        <taxon>Dikarya</taxon>
        <taxon>Ascomycota</taxon>
        <taxon>Pezizomycotina</taxon>
        <taxon>Leotiomycetes</taxon>
        <taxon>Helotiales</taxon>
        <taxon>Ploettnerulaceae</taxon>
        <taxon>Rhynchosporium</taxon>
    </lineage>
</organism>
<reference evidence="2" key="1">
    <citation type="submission" date="2016-03" db="EMBL/GenBank/DDBJ databases">
        <authorList>
            <person name="Guldener U."/>
        </authorList>
    </citation>
    <scope>NUCLEOTIDE SEQUENCE [LARGE SCALE GENOMIC DNA]</scope>
</reference>
<evidence type="ECO:0000313" key="2">
    <source>
        <dbReference type="Proteomes" id="UP000177625"/>
    </source>
</evidence>
<sequence length="87" mass="9702">MKLFRAFKVEVRSGFSSVKEYPAAGEEDLLNLRNEIIAGHQEANGIDEVNTELEKMGERVKYLENAIPSPVSLKAATSRQLRSASHK</sequence>
<dbReference type="AlphaFoldDB" id="A0A1E1M9G5"/>